<dbReference type="CDD" id="cd03216">
    <property type="entry name" value="ABC_Carb_Monos_I"/>
    <property type="match status" value="1"/>
</dbReference>
<dbReference type="SMART" id="SM00382">
    <property type="entry name" value="AAA"/>
    <property type="match status" value="2"/>
</dbReference>
<dbReference type="PROSITE" id="PS00211">
    <property type="entry name" value="ABC_TRANSPORTER_1"/>
    <property type="match status" value="1"/>
</dbReference>
<dbReference type="PROSITE" id="PS50893">
    <property type="entry name" value="ABC_TRANSPORTER_2"/>
    <property type="match status" value="2"/>
</dbReference>
<keyword evidence="4" id="KW-0762">Sugar transport</keyword>
<dbReference type="InterPro" id="IPR017871">
    <property type="entry name" value="ABC_transporter-like_CS"/>
</dbReference>
<evidence type="ECO:0000313" key="12">
    <source>
        <dbReference type="Proteomes" id="UP000255417"/>
    </source>
</evidence>
<dbReference type="GO" id="GO:0005886">
    <property type="term" value="C:plasma membrane"/>
    <property type="evidence" value="ECO:0007669"/>
    <property type="project" value="UniProtKB-SubCell"/>
</dbReference>
<dbReference type="InterPro" id="IPR003439">
    <property type="entry name" value="ABC_transporter-like_ATP-bd"/>
</dbReference>
<sequence>MLEMKNITKRFPGVTALSNVSLTLKPGEIHSIVGENGAGKSTLMKVLNGVYQASEGNILIDGKIVTPRGTRDAQKLGINIIFQEFSLVPYLNAVENIFLGREIRTIGGFLNKRKMQQIAQQTLNNINVSIPLNVPITHLSVAEQQFVEIAKALAFDCKYLVLDEPTATLTPKEANKLLSVMRRLKEKNIGCFYISHHLEEVFEISDCISCLRDGEYIGTYPTADISEDEIITHMVGRSLEHSYPPKRTQDLTQNPIALNVKKLVDINGNENSFEFHVGEIVGIAGLVGSGRTEMCKAIIGAYPYKHKDIYLDGEPINFTHPADALEQGVGYLSEDRKKHGLFLNFSIKDNITISSLKSLLNKSYFVSKKKIEEKSLEYVKQLGIKTPSIDKVVSELSGGNQQKVIIARWLLTRSRLLFFDEPTRGIDVGAKLEIYNTIQTLANSGVSVVVISSDLPEIVGISDRVFVMREGKITANLVGDDINPETIMQYATGGK</sequence>
<evidence type="ECO:0000313" key="11">
    <source>
        <dbReference type="EMBL" id="SUB58288.1"/>
    </source>
</evidence>
<dbReference type="PANTHER" id="PTHR43790">
    <property type="entry name" value="CARBOHYDRATE TRANSPORT ATP-BINDING PROTEIN MG119-RELATED"/>
    <property type="match status" value="1"/>
</dbReference>
<keyword evidence="2" id="KW-0813">Transport</keyword>
<comment type="subcellular location">
    <subcellularLocation>
        <location evidence="1">Cell membrane</location>
        <topology evidence="1">Peripheral membrane protein</topology>
    </subcellularLocation>
</comment>
<dbReference type="Gene3D" id="3.40.50.300">
    <property type="entry name" value="P-loop containing nucleotide triphosphate hydrolases"/>
    <property type="match status" value="2"/>
</dbReference>
<evidence type="ECO:0000259" key="10">
    <source>
        <dbReference type="PROSITE" id="PS50893"/>
    </source>
</evidence>
<dbReference type="OrthoDB" id="9776369at2"/>
<keyword evidence="9" id="KW-0472">Membrane</keyword>
<feature type="domain" description="ABC transporter" evidence="10">
    <location>
        <begin position="2"/>
        <end position="238"/>
    </location>
</feature>
<dbReference type="InterPro" id="IPR050107">
    <property type="entry name" value="ABC_carbohydrate_import_ATPase"/>
</dbReference>
<dbReference type="RefSeq" id="WP_115314817.1">
    <property type="nucleotide sequence ID" value="NZ_LWIF01000001.1"/>
</dbReference>
<evidence type="ECO:0000256" key="3">
    <source>
        <dbReference type="ARBA" id="ARBA00022475"/>
    </source>
</evidence>
<dbReference type="Pfam" id="PF00005">
    <property type="entry name" value="ABC_tran"/>
    <property type="match status" value="2"/>
</dbReference>
<keyword evidence="8" id="KW-1278">Translocase</keyword>
<keyword evidence="6" id="KW-0547">Nucleotide-binding</keyword>
<keyword evidence="12" id="KW-1185">Reference proteome</keyword>
<keyword evidence="3" id="KW-1003">Cell membrane</keyword>
<dbReference type="FunFam" id="3.40.50.300:FF:000127">
    <property type="entry name" value="Ribose import ATP-binding protein RbsA"/>
    <property type="match status" value="1"/>
</dbReference>
<dbReference type="AlphaFoldDB" id="A0A379C814"/>
<evidence type="ECO:0000256" key="8">
    <source>
        <dbReference type="ARBA" id="ARBA00022967"/>
    </source>
</evidence>
<evidence type="ECO:0000256" key="4">
    <source>
        <dbReference type="ARBA" id="ARBA00022597"/>
    </source>
</evidence>
<dbReference type="PANTHER" id="PTHR43790:SF3">
    <property type="entry name" value="D-ALLOSE IMPORT ATP-BINDING PROTEIN ALSA-RELATED"/>
    <property type="match status" value="1"/>
</dbReference>
<keyword evidence="7 11" id="KW-0067">ATP-binding</keyword>
<dbReference type="CDD" id="cd03215">
    <property type="entry name" value="ABC_Carb_Monos_II"/>
    <property type="match status" value="1"/>
</dbReference>
<dbReference type="GO" id="GO:0016887">
    <property type="term" value="F:ATP hydrolysis activity"/>
    <property type="evidence" value="ECO:0007669"/>
    <property type="project" value="InterPro"/>
</dbReference>
<evidence type="ECO:0000256" key="7">
    <source>
        <dbReference type="ARBA" id="ARBA00022840"/>
    </source>
</evidence>
<evidence type="ECO:0000256" key="5">
    <source>
        <dbReference type="ARBA" id="ARBA00022737"/>
    </source>
</evidence>
<evidence type="ECO:0000256" key="2">
    <source>
        <dbReference type="ARBA" id="ARBA00022448"/>
    </source>
</evidence>
<name>A0A379C814_9PAST</name>
<accession>A0A379C814</accession>
<feature type="domain" description="ABC transporter" evidence="10">
    <location>
        <begin position="246"/>
        <end position="495"/>
    </location>
</feature>
<dbReference type="GO" id="GO:0005524">
    <property type="term" value="F:ATP binding"/>
    <property type="evidence" value="ECO:0007669"/>
    <property type="project" value="UniProtKB-KW"/>
</dbReference>
<protein>
    <submittedName>
        <fullName evidence="11">Xylose import ATP-binding protein XylG</fullName>
        <ecNumber evidence="11">3.6.3.17</ecNumber>
    </submittedName>
</protein>
<evidence type="ECO:0000256" key="9">
    <source>
        <dbReference type="ARBA" id="ARBA00023136"/>
    </source>
</evidence>
<evidence type="ECO:0000256" key="6">
    <source>
        <dbReference type="ARBA" id="ARBA00022741"/>
    </source>
</evidence>
<dbReference type="InterPro" id="IPR003593">
    <property type="entry name" value="AAA+_ATPase"/>
</dbReference>
<keyword evidence="5" id="KW-0677">Repeat</keyword>
<dbReference type="SUPFAM" id="SSF52540">
    <property type="entry name" value="P-loop containing nucleoside triphosphate hydrolases"/>
    <property type="match status" value="2"/>
</dbReference>
<keyword evidence="11" id="KW-0378">Hydrolase</keyword>
<dbReference type="InterPro" id="IPR027417">
    <property type="entry name" value="P-loop_NTPase"/>
</dbReference>
<gene>
    <name evidence="11" type="primary">xylG</name>
    <name evidence="11" type="ORF">NCTC12872_00247</name>
</gene>
<reference evidence="11 12" key="1">
    <citation type="submission" date="2018-06" db="EMBL/GenBank/DDBJ databases">
        <authorList>
            <consortium name="Pathogen Informatics"/>
            <person name="Doyle S."/>
        </authorList>
    </citation>
    <scope>NUCLEOTIDE SEQUENCE [LARGE SCALE GENOMIC DNA]</scope>
    <source>
        <strain evidence="11 12">NCTC12872</strain>
    </source>
</reference>
<evidence type="ECO:0000256" key="1">
    <source>
        <dbReference type="ARBA" id="ARBA00004202"/>
    </source>
</evidence>
<organism evidence="11 12">
    <name type="scientific">Phocoenobacter uteri</name>
    <dbReference type="NCBI Taxonomy" id="146806"/>
    <lineage>
        <taxon>Bacteria</taxon>
        <taxon>Pseudomonadati</taxon>
        <taxon>Pseudomonadota</taxon>
        <taxon>Gammaproteobacteria</taxon>
        <taxon>Pasteurellales</taxon>
        <taxon>Pasteurellaceae</taxon>
        <taxon>Phocoenobacter</taxon>
    </lineage>
</organism>
<dbReference type="EMBL" id="UGTA01000001">
    <property type="protein sequence ID" value="SUB58288.1"/>
    <property type="molecule type" value="Genomic_DNA"/>
</dbReference>
<dbReference type="Proteomes" id="UP000255417">
    <property type="component" value="Unassembled WGS sequence"/>
</dbReference>
<proteinExistence type="predicted"/>
<dbReference type="EC" id="3.6.3.17" evidence="11"/>